<evidence type="ECO:0000313" key="1">
    <source>
        <dbReference type="EMBL" id="RCJ29438.1"/>
    </source>
</evidence>
<gene>
    <name evidence="1" type="ORF">A6770_22160</name>
</gene>
<dbReference type="Pfam" id="PF09684">
    <property type="entry name" value="Tail_P2_I"/>
    <property type="match status" value="1"/>
</dbReference>
<proteinExistence type="predicted"/>
<reference evidence="1" key="1">
    <citation type="submission" date="2016-04" db="EMBL/GenBank/DDBJ databases">
        <authorList>
            <person name="Tabuchi Yagui T.R."/>
        </authorList>
    </citation>
    <scope>NUCLEOTIDE SEQUENCE [LARGE SCALE GENOMIC DNA]</scope>
    <source>
        <strain evidence="1">NIES-26</strain>
    </source>
</reference>
<accession>A0A367QYZ3</accession>
<keyword evidence="2" id="KW-1185">Reference proteome</keyword>
<comment type="caution">
    <text evidence="1">The sequence shown here is derived from an EMBL/GenBank/DDBJ whole genome shotgun (WGS) entry which is preliminary data.</text>
</comment>
<dbReference type="Proteomes" id="UP000252107">
    <property type="component" value="Unassembled WGS sequence"/>
</dbReference>
<name>A0A367QYZ3_9NOSO</name>
<protein>
    <submittedName>
        <fullName evidence="1">Uncharacterized protein</fullName>
    </submittedName>
</protein>
<evidence type="ECO:0000313" key="2">
    <source>
        <dbReference type="Proteomes" id="UP000252107"/>
    </source>
</evidence>
<sequence>MTDRLYHLLPAIYRLRDTVEGEPLRALLAVIAAELLEVEANITGLYDNWFIETCDEWVVPYIGDLLDVRGLHAISGTSYTQRAWVANTIRYRRRKGTAAVLEQLARDVTGWPARVVEFFQLLATTQYLNHLRPQNLVTPDLRNLNQLELLESPFDTIAHTADVRPISQFEGKYNIPNIGLFLWRLQSYHVTENDARAVNLANLGCYTFNPLGIDAPLFTKLETETEITHLAEEINVPTPIRPGAFYLDLKSYQELYGGAIPAHQPTNSTYYGRDRSFYIIQDGTPIPPINVVCKNLSAWDRPPNGKVAVDVRLGRLAFADGVNPAQVLVNYTYGFSGDVGGGTYNRQDTLKQAGVRRITWQVGVAKTITPVGTEVIFDTLTQAIQAWNTQPNGTIGAIAILDNRTYSENLTGIEIQIPPGSQLLIVAADWIKEDVPGFPGQKQRREGKLQLDELRPHIQADLFVRGNIPGDSKALGELILNGLLIEGKLTVLDGNLSRLRLDHSTLLPAKGGLEVQTVNASGKRNDELNIQINRSICGTLNLADTVPKVQISETIINSSNANQAIIDIGNIGTAVEIQASTIFGTCTTLGSLEASNSIFTAPVIVSNCQIGCVRFCYVPEGSRVPRRYRCQPQLVLQKAAQESQLDSADALSPAERNLILARVRPEFTSEYYGQPSYAQLSFGCAVEIRTGAEDGSEMGVFSYLQQPQRETNLRVSLNEYLRFGLAAGIIYVT</sequence>
<dbReference type="InterPro" id="IPR006521">
    <property type="entry name" value="Tail_protein_I"/>
</dbReference>
<organism evidence="1 2">
    <name type="scientific">Nostoc minutum NIES-26</name>
    <dbReference type="NCBI Taxonomy" id="1844469"/>
    <lineage>
        <taxon>Bacteria</taxon>
        <taxon>Bacillati</taxon>
        <taxon>Cyanobacteriota</taxon>
        <taxon>Cyanophyceae</taxon>
        <taxon>Nostocales</taxon>
        <taxon>Nostocaceae</taxon>
        <taxon>Nostoc</taxon>
    </lineage>
</organism>
<dbReference type="AlphaFoldDB" id="A0A367QYZ3"/>
<dbReference type="EMBL" id="LXQD01000293">
    <property type="protein sequence ID" value="RCJ29438.1"/>
    <property type="molecule type" value="Genomic_DNA"/>
</dbReference>